<dbReference type="Pfam" id="PF04074">
    <property type="entry name" value="DUF386"/>
    <property type="match status" value="1"/>
</dbReference>
<evidence type="ECO:0000313" key="2">
    <source>
        <dbReference type="Proteomes" id="UP000183410"/>
    </source>
</evidence>
<dbReference type="EMBL" id="FONN01000006">
    <property type="protein sequence ID" value="SFE77584.1"/>
    <property type="molecule type" value="Genomic_DNA"/>
</dbReference>
<dbReference type="SUPFAM" id="SSF51197">
    <property type="entry name" value="Clavaminate synthase-like"/>
    <property type="match status" value="1"/>
</dbReference>
<dbReference type="Proteomes" id="UP000183410">
    <property type="component" value="Unassembled WGS sequence"/>
</dbReference>
<organism evidence="1 2">
    <name type="scientific">Paenibacillus algorifonticola</name>
    <dbReference type="NCBI Taxonomy" id="684063"/>
    <lineage>
        <taxon>Bacteria</taxon>
        <taxon>Bacillati</taxon>
        <taxon>Bacillota</taxon>
        <taxon>Bacilli</taxon>
        <taxon>Bacillales</taxon>
        <taxon>Paenibacillaceae</taxon>
        <taxon>Paenibacillus</taxon>
    </lineage>
</organism>
<dbReference type="InterPro" id="IPR004375">
    <property type="entry name" value="NanQ/TabA/YiaL"/>
</dbReference>
<dbReference type="InterPro" id="IPR037012">
    <property type="entry name" value="NanQ/TabA/YiaL_sf"/>
</dbReference>
<dbReference type="GO" id="GO:0005829">
    <property type="term" value="C:cytosol"/>
    <property type="evidence" value="ECO:0007669"/>
    <property type="project" value="TreeGrafter"/>
</dbReference>
<dbReference type="Gene3D" id="2.60.120.370">
    <property type="entry name" value="YhcH/YjgK/YiaL"/>
    <property type="match status" value="1"/>
</dbReference>
<sequence>MIISDLRSWEQEPGWLPPFRQALAWLEREVTEDTPAGKYDIDGERLFVLVQHVATRPAEEQLAESHKQYIDIQLLLKGRELIRVARDNGEAVVTADELDSRDRLSYKEVSDESDVVLTPGMFAVFFPHDIHRPCCSVEAEMTIRKAVVKLHVSLLEDAAAS</sequence>
<proteinExistence type="predicted"/>
<dbReference type="PANTHER" id="PTHR34986:SF1">
    <property type="entry name" value="PROTEIN YIAL"/>
    <property type="match status" value="1"/>
</dbReference>
<accession>A0A1I2DAN9</accession>
<evidence type="ECO:0000313" key="1">
    <source>
        <dbReference type="EMBL" id="SFE77584.1"/>
    </source>
</evidence>
<dbReference type="NCBIfam" id="TIGR00022">
    <property type="entry name" value="YhcH/YjgK/YiaL family protein"/>
    <property type="match status" value="1"/>
</dbReference>
<reference evidence="2" key="1">
    <citation type="submission" date="2016-10" db="EMBL/GenBank/DDBJ databases">
        <authorList>
            <person name="Varghese N."/>
            <person name="Submissions S."/>
        </authorList>
    </citation>
    <scope>NUCLEOTIDE SEQUENCE [LARGE SCALE GENOMIC DNA]</scope>
    <source>
        <strain evidence="2">CGMCC 1.10223</strain>
    </source>
</reference>
<keyword evidence="2" id="KW-1185">Reference proteome</keyword>
<dbReference type="PANTHER" id="PTHR34986">
    <property type="entry name" value="EVOLVED BETA-GALACTOSIDASE SUBUNIT BETA"/>
    <property type="match status" value="1"/>
</dbReference>
<name>A0A1I2DAN9_9BACL</name>
<dbReference type="RefSeq" id="WP_046231681.1">
    <property type="nucleotide sequence ID" value="NZ_FONN01000006.1"/>
</dbReference>
<dbReference type="AlphaFoldDB" id="A0A1I2DAN9"/>
<protein>
    <submittedName>
        <fullName evidence="1">YhcH/YjgK/YiaL family protein</fullName>
    </submittedName>
</protein>
<gene>
    <name evidence="1" type="ORF">SAMN04487969_106225</name>
</gene>